<dbReference type="SMART" id="SM00028">
    <property type="entry name" value="TPR"/>
    <property type="match status" value="9"/>
</dbReference>
<keyword evidence="4" id="KW-0131">Cell cycle</keyword>
<protein>
    <submittedName>
        <fullName evidence="4">Cell division coordinator CpoB</fullName>
    </submittedName>
</protein>
<proteinExistence type="predicted"/>
<keyword evidence="2 3" id="KW-0802">TPR repeat</keyword>
<keyword evidence="4" id="KW-0132">Cell division</keyword>
<feature type="repeat" description="TPR" evidence="3">
    <location>
        <begin position="15"/>
        <end position="48"/>
    </location>
</feature>
<feature type="repeat" description="TPR" evidence="3">
    <location>
        <begin position="218"/>
        <end position="251"/>
    </location>
</feature>
<evidence type="ECO:0000256" key="2">
    <source>
        <dbReference type="ARBA" id="ARBA00022803"/>
    </source>
</evidence>
<dbReference type="Pfam" id="PF14559">
    <property type="entry name" value="TPR_19"/>
    <property type="match status" value="1"/>
</dbReference>
<dbReference type="PANTHER" id="PTHR44858:SF1">
    <property type="entry name" value="UDP-N-ACETYLGLUCOSAMINE--PEPTIDE N-ACETYLGLUCOSAMINYLTRANSFERASE SPINDLY-RELATED"/>
    <property type="match status" value="1"/>
</dbReference>
<dbReference type="SUPFAM" id="SSF48452">
    <property type="entry name" value="TPR-like"/>
    <property type="match status" value="2"/>
</dbReference>
<dbReference type="InterPro" id="IPR011990">
    <property type="entry name" value="TPR-like_helical_dom_sf"/>
</dbReference>
<comment type="caution">
    <text evidence="4">The sequence shown here is derived from an EMBL/GenBank/DDBJ whole genome shotgun (WGS) entry which is preliminary data.</text>
</comment>
<dbReference type="PROSITE" id="PS50005">
    <property type="entry name" value="TPR"/>
    <property type="match status" value="7"/>
</dbReference>
<dbReference type="Pfam" id="PF13414">
    <property type="entry name" value="TPR_11"/>
    <property type="match status" value="4"/>
</dbReference>
<feature type="repeat" description="TPR" evidence="3">
    <location>
        <begin position="320"/>
        <end position="353"/>
    </location>
</feature>
<name>A0A941W490_9BACT</name>
<dbReference type="GO" id="GO:0051301">
    <property type="term" value="P:cell division"/>
    <property type="evidence" value="ECO:0007669"/>
    <property type="project" value="UniProtKB-KW"/>
</dbReference>
<dbReference type="InterPro" id="IPR019734">
    <property type="entry name" value="TPR_rpt"/>
</dbReference>
<gene>
    <name evidence="4" type="ORF">MAG551_01682</name>
</gene>
<dbReference type="Proteomes" id="UP000722750">
    <property type="component" value="Unassembled WGS sequence"/>
</dbReference>
<feature type="repeat" description="TPR" evidence="3">
    <location>
        <begin position="136"/>
        <end position="169"/>
    </location>
</feature>
<evidence type="ECO:0000256" key="1">
    <source>
        <dbReference type="ARBA" id="ARBA00022737"/>
    </source>
</evidence>
<dbReference type="Gene3D" id="1.25.40.10">
    <property type="entry name" value="Tetratricopeptide repeat domain"/>
    <property type="match status" value="4"/>
</dbReference>
<feature type="repeat" description="TPR" evidence="3">
    <location>
        <begin position="252"/>
        <end position="285"/>
    </location>
</feature>
<dbReference type="InterPro" id="IPR050498">
    <property type="entry name" value="Ycf3"/>
</dbReference>
<dbReference type="PANTHER" id="PTHR44858">
    <property type="entry name" value="TETRATRICOPEPTIDE REPEAT PROTEIN 6"/>
    <property type="match status" value="1"/>
</dbReference>
<organism evidence="4 5">
    <name type="scientific">Candidatus Scalindua arabica</name>
    <dbReference type="NCBI Taxonomy" id="1127984"/>
    <lineage>
        <taxon>Bacteria</taxon>
        <taxon>Pseudomonadati</taxon>
        <taxon>Planctomycetota</taxon>
        <taxon>Candidatus Brocadiia</taxon>
        <taxon>Candidatus Brocadiales</taxon>
        <taxon>Candidatus Scalinduaceae</taxon>
        <taxon>Candidatus Scalindua</taxon>
    </lineage>
</organism>
<accession>A0A941W490</accession>
<dbReference type="PROSITE" id="PS50293">
    <property type="entry name" value="TPR_REGION"/>
    <property type="match status" value="3"/>
</dbReference>
<evidence type="ECO:0000313" key="5">
    <source>
        <dbReference type="Proteomes" id="UP000722750"/>
    </source>
</evidence>
<sequence length="403" mass="46165">MFSLLLSNLCVAQEAEEHFKRGVGYFETRLIDKAIAEFKKALPLFTEDQKLMKAETYVTLANAYNRKGIHKAAITACKKAIGISPNLANAHYNLGFAYREEGKDKLAKQEFALYDELLKQEGEYIEIPEKPTSEEIEKYITLGDNYFKEGKFDEAIAEYKKAMEIKPRDDILNKLGQAHQQKRLAGKPEGQPAKIDTFTSKKALDEMPRLEREQELSIEELYDRGISYYDKGMVDKAIEEFKEVLELDPEDAETHYNLGNAYADKLMFDEAMEEYKKAIDIKPEFINAYLSLSTLYLDMDMVDEAISLCNQAISANPEDSFLCFHLGEAYARNEQHEEAITAFNKAISINPMDPETQYQLAESYYETKQYDLALKHATQAEELGYITDPTFMTDLKKNATTEQ</sequence>
<dbReference type="EMBL" id="JAANXD010000071">
    <property type="protein sequence ID" value="MBS1258621.1"/>
    <property type="molecule type" value="Genomic_DNA"/>
</dbReference>
<evidence type="ECO:0000256" key="3">
    <source>
        <dbReference type="PROSITE-ProRule" id="PRU00339"/>
    </source>
</evidence>
<keyword evidence="1" id="KW-0677">Repeat</keyword>
<feature type="repeat" description="TPR" evidence="3">
    <location>
        <begin position="54"/>
        <end position="87"/>
    </location>
</feature>
<dbReference type="AlphaFoldDB" id="A0A941W490"/>
<feature type="repeat" description="TPR" evidence="3">
    <location>
        <begin position="286"/>
        <end position="319"/>
    </location>
</feature>
<reference evidence="4" key="1">
    <citation type="journal article" date="2021" name="ISME J.">
        <title>Fine-scale metabolic discontinuity in a stratified prokaryote microbiome of a Red Sea deep halocline.</title>
        <authorList>
            <person name="Michoud G."/>
            <person name="Ngugi D.K."/>
            <person name="Barozzi A."/>
            <person name="Merlino G."/>
            <person name="Calleja M.L."/>
            <person name="Delgado-Huertas A."/>
            <person name="Moran X.A.G."/>
            <person name="Daffonchio D."/>
        </authorList>
    </citation>
    <scope>NUCLEOTIDE SEQUENCE</scope>
    <source>
        <strain evidence="4">SuakinDeep_MAG55_1</strain>
    </source>
</reference>
<evidence type="ECO:0000313" key="4">
    <source>
        <dbReference type="EMBL" id="MBS1258621.1"/>
    </source>
</evidence>